<keyword evidence="2 4" id="KW-1005">Bacterial flagellum biogenesis</keyword>
<reference evidence="6" key="1">
    <citation type="journal article" date="2019" name="Int. J. Syst. Evol. Microbiol.">
        <title>The Global Catalogue of Microorganisms (GCM) 10K type strain sequencing project: providing services to taxonomists for standard genome sequencing and annotation.</title>
        <authorList>
            <consortium name="The Broad Institute Genomics Platform"/>
            <consortium name="The Broad Institute Genome Sequencing Center for Infectious Disease"/>
            <person name="Wu L."/>
            <person name="Ma J."/>
        </authorList>
    </citation>
    <scope>NUCLEOTIDE SEQUENCE [LARGE SCALE GENOMIC DNA]</scope>
    <source>
        <strain evidence="6">CGMCC 1.6964</strain>
    </source>
</reference>
<evidence type="ECO:0000256" key="2">
    <source>
        <dbReference type="ARBA" id="ARBA00022795"/>
    </source>
</evidence>
<comment type="subcellular location">
    <subcellularLocation>
        <location evidence="4">Cytoplasm</location>
    </subcellularLocation>
</comment>
<dbReference type="RefSeq" id="WP_018976757.1">
    <property type="nucleotide sequence ID" value="NZ_BMLN01000002.1"/>
</dbReference>
<protein>
    <recommendedName>
        <fullName evidence="4">Flagellar assembly factor FliW</fullName>
    </recommendedName>
</protein>
<evidence type="ECO:0000256" key="1">
    <source>
        <dbReference type="ARBA" id="ARBA00022490"/>
    </source>
</evidence>
<dbReference type="InterPro" id="IPR003775">
    <property type="entry name" value="Flagellar_assembly_factor_FliW"/>
</dbReference>
<keyword evidence="5" id="KW-0282">Flagellum</keyword>
<evidence type="ECO:0000313" key="5">
    <source>
        <dbReference type="EMBL" id="GGN93242.1"/>
    </source>
</evidence>
<dbReference type="InterPro" id="IPR024046">
    <property type="entry name" value="Flagellar_assmbl_FliW_dom_sf"/>
</dbReference>
<proteinExistence type="inferred from homology"/>
<evidence type="ECO:0000313" key="6">
    <source>
        <dbReference type="Proteomes" id="UP000606653"/>
    </source>
</evidence>
<keyword evidence="1 4" id="KW-0963">Cytoplasm</keyword>
<dbReference type="Proteomes" id="UP000606653">
    <property type="component" value="Unassembled WGS sequence"/>
</dbReference>
<gene>
    <name evidence="4 5" type="primary">fliW</name>
    <name evidence="5" type="ORF">GCM10010969_06610</name>
</gene>
<keyword evidence="5" id="KW-0969">Cilium</keyword>
<organism evidence="5 6">
    <name type="scientific">Saccharibacillus kuerlensis</name>
    <dbReference type="NCBI Taxonomy" id="459527"/>
    <lineage>
        <taxon>Bacteria</taxon>
        <taxon>Bacillati</taxon>
        <taxon>Bacillota</taxon>
        <taxon>Bacilli</taxon>
        <taxon>Bacillales</taxon>
        <taxon>Paenibacillaceae</taxon>
        <taxon>Saccharibacillus</taxon>
    </lineage>
</organism>
<name>A0ABQ2KTX9_9BACL</name>
<comment type="subunit">
    <text evidence="4">Interacts with translational regulator CsrA and flagellin(s).</text>
</comment>
<dbReference type="EMBL" id="BMLN01000002">
    <property type="protein sequence ID" value="GGN93242.1"/>
    <property type="molecule type" value="Genomic_DNA"/>
</dbReference>
<accession>A0ABQ2KTX9</accession>
<keyword evidence="4" id="KW-0143">Chaperone</keyword>
<dbReference type="PANTHER" id="PTHR39190">
    <property type="entry name" value="FLAGELLAR ASSEMBLY FACTOR FLIW"/>
    <property type="match status" value="1"/>
</dbReference>
<keyword evidence="5" id="KW-0966">Cell projection</keyword>
<comment type="similarity">
    <text evidence="4">Belongs to the FliW family.</text>
</comment>
<comment type="caution">
    <text evidence="5">The sequence shown here is derived from an EMBL/GenBank/DDBJ whole genome shotgun (WGS) entry which is preliminary data.</text>
</comment>
<keyword evidence="6" id="KW-1185">Reference proteome</keyword>
<evidence type="ECO:0000256" key="3">
    <source>
        <dbReference type="ARBA" id="ARBA00022845"/>
    </source>
</evidence>
<dbReference type="Gene3D" id="2.30.290.10">
    <property type="entry name" value="BH3618-like"/>
    <property type="match status" value="1"/>
</dbReference>
<dbReference type="PANTHER" id="PTHR39190:SF1">
    <property type="entry name" value="FLAGELLAR ASSEMBLY FACTOR FLIW"/>
    <property type="match status" value="1"/>
</dbReference>
<sequence>MIQIQSVQLGELTVSEEDLITFPKGIPGFEEVAEYVLCNVDETYSYLQAADQPEVAFIVTDPFLHFQDYEFKLSDELVEELQLSEEKGLAVRCIVTWNSDPARVTANLLAPLIFNVTDRIAKQVVLVNTTYQTKHPLSSSLSSESGES</sequence>
<keyword evidence="3 4" id="KW-0810">Translation regulation</keyword>
<comment type="function">
    <text evidence="4">Acts as an anti-CsrA protein, binds CsrA and prevents it from repressing translation of its target genes, one of which is flagellin. Binds to flagellin and participates in the assembly of the flagellum.</text>
</comment>
<dbReference type="SUPFAM" id="SSF141457">
    <property type="entry name" value="BH3618-like"/>
    <property type="match status" value="1"/>
</dbReference>
<dbReference type="Pfam" id="PF02623">
    <property type="entry name" value="FliW"/>
    <property type="match status" value="1"/>
</dbReference>
<dbReference type="HAMAP" id="MF_01185">
    <property type="entry name" value="FliW"/>
    <property type="match status" value="1"/>
</dbReference>
<evidence type="ECO:0000256" key="4">
    <source>
        <dbReference type="HAMAP-Rule" id="MF_01185"/>
    </source>
</evidence>